<dbReference type="EMBL" id="CP051177">
    <property type="protein sequence ID" value="QKX50643.1"/>
    <property type="molecule type" value="Genomic_DNA"/>
</dbReference>
<dbReference type="STRING" id="459472.SAMN04487975_102111"/>
<protein>
    <submittedName>
        <fullName evidence="1">Uncharacterized protein</fullName>
    </submittedName>
</protein>
<dbReference type="eggNOG" id="ENOG5032W85">
    <property type="taxonomic scope" value="Bacteria"/>
</dbReference>
<gene>
    <name evidence="1" type="ORF">HF394_08655</name>
</gene>
<dbReference type="OrthoDB" id="2390164at2"/>
<evidence type="ECO:0000313" key="2">
    <source>
        <dbReference type="Proteomes" id="UP000509222"/>
    </source>
</evidence>
<proteinExistence type="predicted"/>
<keyword evidence="2" id="KW-1185">Reference proteome</keyword>
<dbReference type="Proteomes" id="UP000509222">
    <property type="component" value="Chromosome"/>
</dbReference>
<dbReference type="RefSeq" id="WP_036810748.1">
    <property type="nucleotide sequence ID" value="NZ_CP051177.1"/>
</dbReference>
<name>A0A1G7YKL4_9BACL</name>
<evidence type="ECO:0000313" key="1">
    <source>
        <dbReference type="EMBL" id="QKX50643.1"/>
    </source>
</evidence>
<reference evidence="2" key="1">
    <citation type="submission" date="2020-06" db="EMBL/GenBank/DDBJ databases">
        <title>Isolation of Planomicrobium glaciei.</title>
        <authorList>
            <person name="Malisova L."/>
            <person name="Safrankova R."/>
            <person name="Jakubu V."/>
            <person name="Spanelova P."/>
        </authorList>
    </citation>
    <scope>NUCLEOTIDE SEQUENCE [LARGE SCALE GENOMIC DNA]</scope>
    <source>
        <strain evidence="2">NRL-ATB46093</strain>
    </source>
</reference>
<dbReference type="AlphaFoldDB" id="A0A1G7YKL4"/>
<sequence length="109" mass="12129">MKNKKLWIAAVGLIAVALIAAMFMPRSNEPAPNTRVVLEHTHRTYIAPSCFDEADATNFLEDATLGDAEELGYLPHSPCTEKSFQGNNDSFFIDLLKELGAIEKESEDW</sequence>
<accession>A0A1G7YKL4</accession>
<organism evidence="1 2">
    <name type="scientific">Planococcus glaciei</name>
    <dbReference type="NCBI Taxonomy" id="459472"/>
    <lineage>
        <taxon>Bacteria</taxon>
        <taxon>Bacillati</taxon>
        <taxon>Bacillota</taxon>
        <taxon>Bacilli</taxon>
        <taxon>Bacillales</taxon>
        <taxon>Caryophanaceae</taxon>
        <taxon>Planococcus</taxon>
    </lineage>
</organism>